<accession>A0A419ERT9</accession>
<gene>
    <name evidence="2" type="ORF">C4532_16580</name>
</gene>
<evidence type="ECO:0000256" key="1">
    <source>
        <dbReference type="SAM" id="SignalP"/>
    </source>
</evidence>
<keyword evidence="1" id="KW-0732">Signal</keyword>
<dbReference type="EMBL" id="QZKI01000119">
    <property type="protein sequence ID" value="RJP66120.1"/>
    <property type="molecule type" value="Genomic_DNA"/>
</dbReference>
<dbReference type="Proteomes" id="UP000285961">
    <property type="component" value="Unassembled WGS sequence"/>
</dbReference>
<dbReference type="AlphaFoldDB" id="A0A419ERT9"/>
<organism evidence="2 3">
    <name type="scientific">Candidatus Abyssobacteria bacterium SURF_17</name>
    <dbReference type="NCBI Taxonomy" id="2093361"/>
    <lineage>
        <taxon>Bacteria</taxon>
        <taxon>Pseudomonadati</taxon>
        <taxon>Candidatus Hydrogenedentota</taxon>
        <taxon>Candidatus Abyssobacteria</taxon>
    </lineage>
</organism>
<evidence type="ECO:0000313" key="3">
    <source>
        <dbReference type="Proteomes" id="UP000285961"/>
    </source>
</evidence>
<comment type="caution">
    <text evidence="2">The sequence shown here is derived from an EMBL/GenBank/DDBJ whole genome shotgun (WGS) entry which is preliminary data.</text>
</comment>
<feature type="signal peptide" evidence="1">
    <location>
        <begin position="1"/>
        <end position="22"/>
    </location>
</feature>
<feature type="chain" id="PRO_5019293910" evidence="1">
    <location>
        <begin position="23"/>
        <end position="469"/>
    </location>
</feature>
<evidence type="ECO:0000313" key="2">
    <source>
        <dbReference type="EMBL" id="RJP66120.1"/>
    </source>
</evidence>
<name>A0A419ERT9_9BACT</name>
<reference evidence="2 3" key="1">
    <citation type="journal article" date="2017" name="ISME J.">
        <title>Energy and carbon metabolisms in a deep terrestrial subsurface fluid microbial community.</title>
        <authorList>
            <person name="Momper L."/>
            <person name="Jungbluth S.P."/>
            <person name="Lee M.D."/>
            <person name="Amend J.P."/>
        </authorList>
    </citation>
    <scope>NUCLEOTIDE SEQUENCE [LARGE SCALE GENOMIC DNA]</scope>
    <source>
        <strain evidence="2">SURF_17</strain>
    </source>
</reference>
<protein>
    <submittedName>
        <fullName evidence="2">Uncharacterized protein</fullName>
    </submittedName>
</protein>
<sequence length="469" mass="52396">MSFRVIHIFLAVVFFFARTSFAQDVEHVDSPPRQRESHTLSARPHQLAGWQEVSEKIRAVRVYSVADGIIQETVFHREALQEAGELRVSGYVTGIVFLCEEPMTITVEGYKASDIIENPDGTFKVKHLGSIQPSDELIPALTEMNKRLRDRDHVPGGYSCFPRVFGDSIGPGDRVDITFEHEGTKYETAILQSGPHDVQTVLSNPGAESRPVTFRFLGTSAQQLREQISDFEQRLSAIAESIYHVEKTLNTRLVETVNIVGVGEIYDAVACDGSNDIWFYVTAFREEPLAELKTIASHESIHIYVDKNRVTRDPAIRKLFADLKGYDTLSLERFMIITAGEVPAEMAQQDAPTATLLALIDEKNFLEGMKGGHSGTSIEEFCTSFIHSLLVLDRLEQTIDRPLSFANAGDEPQTLSRQEQIAVLDDYIATINALIHVLSAEEPTAESRTFLRRGLDQATGLLEKLRQTT</sequence>
<proteinExistence type="predicted"/>